<dbReference type="PANTHER" id="PTHR43808:SF28">
    <property type="entry name" value="[LYSW]-LYSINE_[LYSW]-ORNITHINE HYDROLASE"/>
    <property type="match status" value="1"/>
</dbReference>
<dbReference type="Gene3D" id="3.40.630.10">
    <property type="entry name" value="Zn peptidases"/>
    <property type="match status" value="2"/>
</dbReference>
<evidence type="ECO:0000256" key="4">
    <source>
        <dbReference type="ARBA" id="ARBA00022801"/>
    </source>
</evidence>
<dbReference type="InterPro" id="IPR002933">
    <property type="entry name" value="Peptidase_M20"/>
</dbReference>
<dbReference type="HAMAP" id="MF_01120">
    <property type="entry name" value="LysK"/>
    <property type="match status" value="1"/>
</dbReference>
<dbReference type="PROSITE" id="PS00758">
    <property type="entry name" value="ARGE_DAPE_CPG2_1"/>
    <property type="match status" value="1"/>
</dbReference>
<dbReference type="InterPro" id="IPR001261">
    <property type="entry name" value="ArgE/DapE_CS"/>
</dbReference>
<evidence type="ECO:0000256" key="2">
    <source>
        <dbReference type="ARBA" id="ARBA00022605"/>
    </source>
</evidence>
<keyword evidence="5" id="KW-0862">Zinc</keyword>
<dbReference type="RefSeq" id="WP_145203182.1">
    <property type="nucleotide sequence ID" value="NZ_CP036434.1"/>
</dbReference>
<evidence type="ECO:0000256" key="8">
    <source>
        <dbReference type="SAM" id="MobiDB-lite"/>
    </source>
</evidence>
<dbReference type="SUPFAM" id="SSF53187">
    <property type="entry name" value="Zn-dependent exopeptidases"/>
    <property type="match status" value="1"/>
</dbReference>
<evidence type="ECO:0000256" key="1">
    <source>
        <dbReference type="ARBA" id="ARBA00022490"/>
    </source>
</evidence>
<evidence type="ECO:0000256" key="6">
    <source>
        <dbReference type="ARBA" id="ARBA00023154"/>
    </source>
</evidence>
<keyword evidence="2" id="KW-0028">Amino-acid biosynthesis</keyword>
<name>A0A518EYN3_9BACT</name>
<evidence type="ECO:0000256" key="5">
    <source>
        <dbReference type="ARBA" id="ARBA00022833"/>
    </source>
</evidence>
<accession>A0A518EYN3</accession>
<evidence type="ECO:0000313" key="9">
    <source>
        <dbReference type="EMBL" id="QDV09201.1"/>
    </source>
</evidence>
<dbReference type="InterPro" id="IPR050072">
    <property type="entry name" value="Peptidase_M20A"/>
</dbReference>
<keyword evidence="6" id="KW-0457">Lysine biosynthesis</keyword>
<dbReference type="NCBIfam" id="NF003367">
    <property type="entry name" value="PRK04443.1"/>
    <property type="match status" value="1"/>
</dbReference>
<gene>
    <name evidence="9" type="primary">dapE_1</name>
    <name evidence="9" type="ORF">Poly30_47580</name>
</gene>
<dbReference type="Proteomes" id="UP000320390">
    <property type="component" value="Chromosome"/>
</dbReference>
<dbReference type="GO" id="GO:0009085">
    <property type="term" value="P:lysine biosynthetic process"/>
    <property type="evidence" value="ECO:0007669"/>
    <property type="project" value="UniProtKB-KW"/>
</dbReference>
<keyword evidence="4 9" id="KW-0378">Hydrolase</keyword>
<dbReference type="Pfam" id="PF01546">
    <property type="entry name" value="Peptidase_M20"/>
    <property type="match status" value="1"/>
</dbReference>
<organism evidence="9 10">
    <name type="scientific">Saltatorellus ferox</name>
    <dbReference type="NCBI Taxonomy" id="2528018"/>
    <lineage>
        <taxon>Bacteria</taxon>
        <taxon>Pseudomonadati</taxon>
        <taxon>Planctomycetota</taxon>
        <taxon>Planctomycetia</taxon>
        <taxon>Planctomycetia incertae sedis</taxon>
        <taxon>Saltatorellus</taxon>
    </lineage>
</organism>
<reference evidence="9 10" key="1">
    <citation type="submission" date="2019-02" db="EMBL/GenBank/DDBJ databases">
        <title>Deep-cultivation of Planctomycetes and their phenomic and genomic characterization uncovers novel biology.</title>
        <authorList>
            <person name="Wiegand S."/>
            <person name="Jogler M."/>
            <person name="Boedeker C."/>
            <person name="Pinto D."/>
            <person name="Vollmers J."/>
            <person name="Rivas-Marin E."/>
            <person name="Kohn T."/>
            <person name="Peeters S.H."/>
            <person name="Heuer A."/>
            <person name="Rast P."/>
            <person name="Oberbeckmann S."/>
            <person name="Bunk B."/>
            <person name="Jeske O."/>
            <person name="Meyerdierks A."/>
            <person name="Storesund J.E."/>
            <person name="Kallscheuer N."/>
            <person name="Luecker S."/>
            <person name="Lage O.M."/>
            <person name="Pohl T."/>
            <person name="Merkel B.J."/>
            <person name="Hornburger P."/>
            <person name="Mueller R.-W."/>
            <person name="Bruemmer F."/>
            <person name="Labrenz M."/>
            <person name="Spormann A.M."/>
            <person name="Op den Camp H."/>
            <person name="Overmann J."/>
            <person name="Amann R."/>
            <person name="Jetten M.S.M."/>
            <person name="Mascher T."/>
            <person name="Medema M.H."/>
            <person name="Devos D.P."/>
            <person name="Kaster A.-K."/>
            <person name="Ovreas L."/>
            <person name="Rohde M."/>
            <person name="Galperin M.Y."/>
            <person name="Jogler C."/>
        </authorList>
    </citation>
    <scope>NUCLEOTIDE SEQUENCE [LARGE SCALE GENOMIC DNA]</scope>
    <source>
        <strain evidence="9 10">Poly30</strain>
    </source>
</reference>
<keyword evidence="1" id="KW-0963">Cytoplasm</keyword>
<dbReference type="EC" id="3.5.1.18" evidence="9"/>
<proteinExistence type="inferred from homology"/>
<feature type="region of interest" description="Disordered" evidence="8">
    <location>
        <begin position="358"/>
        <end position="399"/>
    </location>
</feature>
<evidence type="ECO:0000256" key="7">
    <source>
        <dbReference type="ARBA" id="ARBA00023285"/>
    </source>
</evidence>
<keyword evidence="3" id="KW-0479">Metal-binding</keyword>
<protein>
    <submittedName>
        <fullName evidence="9">Succinyl-diaminopimelate desuccinylase</fullName>
        <ecNumber evidence="9">3.5.1.18</ecNumber>
    </submittedName>
</protein>
<dbReference type="GO" id="GO:0050897">
    <property type="term" value="F:cobalt ion binding"/>
    <property type="evidence" value="ECO:0007669"/>
    <property type="project" value="InterPro"/>
</dbReference>
<dbReference type="GO" id="GO:0008270">
    <property type="term" value="F:zinc ion binding"/>
    <property type="evidence" value="ECO:0007669"/>
    <property type="project" value="InterPro"/>
</dbReference>
<feature type="compositionally biased region" description="Basic and acidic residues" evidence="8">
    <location>
        <begin position="379"/>
        <end position="388"/>
    </location>
</feature>
<evidence type="ECO:0000256" key="3">
    <source>
        <dbReference type="ARBA" id="ARBA00022723"/>
    </source>
</evidence>
<dbReference type="AlphaFoldDB" id="A0A518EYN3"/>
<evidence type="ECO:0000313" key="10">
    <source>
        <dbReference type="Proteomes" id="UP000320390"/>
    </source>
</evidence>
<dbReference type="NCBIfam" id="TIGR01902">
    <property type="entry name" value="dapE-lys-deAc"/>
    <property type="match status" value="1"/>
</dbReference>
<keyword evidence="10" id="KW-1185">Reference proteome</keyword>
<dbReference type="PANTHER" id="PTHR43808">
    <property type="entry name" value="ACETYLORNITHINE DEACETYLASE"/>
    <property type="match status" value="1"/>
</dbReference>
<dbReference type="GO" id="GO:0009014">
    <property type="term" value="F:succinyl-diaminopimelate desuccinylase activity"/>
    <property type="evidence" value="ECO:0007669"/>
    <property type="project" value="UniProtKB-EC"/>
</dbReference>
<keyword evidence="7" id="KW-0170">Cobalt</keyword>
<dbReference type="OrthoDB" id="9792335at2"/>
<dbReference type="InterPro" id="IPR010175">
    <property type="entry name" value="LysK"/>
</dbReference>
<sequence length="399" mass="41652">MSRAFDDEDLIGLAHEIVSIPSVSGSEARASHRLVQRLGARGFQAEVDEAGSAVGVIGDGPVTIALVGHIDTVPGHPPVRIEDGVLFGRGSVDAKGPLVALAAGAARAVQRGAAARFVVVGCVEEEAPSSRGARHLLDVWPERFGAAPDALIIGEPSAWDGVTLGYKGYLRTSLTLETPSAHGAHDAPSAPELASDAWQRIRAAANAFAGPDATLFDSLMPRLLGLSSSHDGLVDRATLELALRLPEELDPEAATAWLQEFAPKASLLVRGQAKAWRGPRTSTVARAFGRAILNRGGKPRFQVKTGTADLNLLAPPWGCPSLAYGPGDAALDHTPNERVPLAELTAAAEVLTDALLTLGGVRPPEPTSSTQLAPGQRSPRREPEEDHVGSSVQGAHGTR</sequence>
<dbReference type="EMBL" id="CP036434">
    <property type="protein sequence ID" value="QDV09201.1"/>
    <property type="molecule type" value="Genomic_DNA"/>
</dbReference>